<sequence>MLNPNVPAWFEIPTGDLDRAQAFYETVLGIRLVREDLGGTVLAMFPYGGKPNASGALIAQDDCEPSVQGSVVYLSVTDLVPALERANRHGGDTIVPRTALPEGMGYYAQFRDCEGNRVGLWSPV</sequence>
<feature type="domain" description="VOC" evidence="1">
    <location>
        <begin position="6"/>
        <end position="123"/>
    </location>
</feature>
<reference evidence="3" key="1">
    <citation type="journal article" date="2019" name="Int. J. Syst. Evol. Microbiol.">
        <title>The Global Catalogue of Microorganisms (GCM) 10K type strain sequencing project: providing services to taxonomists for standard genome sequencing and annotation.</title>
        <authorList>
            <consortium name="The Broad Institute Genomics Platform"/>
            <consortium name="The Broad Institute Genome Sequencing Center for Infectious Disease"/>
            <person name="Wu L."/>
            <person name="Ma J."/>
        </authorList>
    </citation>
    <scope>NUCLEOTIDE SEQUENCE [LARGE SCALE GENOMIC DNA]</scope>
    <source>
        <strain evidence="3">CCUG 30340</strain>
    </source>
</reference>
<keyword evidence="3" id="KW-1185">Reference proteome</keyword>
<protein>
    <submittedName>
        <fullName evidence="2">VOC family protein</fullName>
    </submittedName>
</protein>
<proteinExistence type="predicted"/>
<name>A0ABV9QTT9_9GAMM</name>
<dbReference type="InterPro" id="IPR052164">
    <property type="entry name" value="Anthracycline_SecMetBiosynth"/>
</dbReference>
<dbReference type="InterPro" id="IPR029068">
    <property type="entry name" value="Glyas_Bleomycin-R_OHBP_Dase"/>
</dbReference>
<dbReference type="CDD" id="cd07247">
    <property type="entry name" value="SgaA_N_like"/>
    <property type="match status" value="1"/>
</dbReference>
<dbReference type="Pfam" id="PF00903">
    <property type="entry name" value="Glyoxalase"/>
    <property type="match status" value="1"/>
</dbReference>
<gene>
    <name evidence="2" type="ORF">ACFO6Q_01565</name>
</gene>
<dbReference type="PROSITE" id="PS51819">
    <property type="entry name" value="VOC"/>
    <property type="match status" value="1"/>
</dbReference>
<dbReference type="Gene3D" id="3.10.180.10">
    <property type="entry name" value="2,3-Dihydroxybiphenyl 1,2-Dioxygenase, domain 1"/>
    <property type="match status" value="1"/>
</dbReference>
<evidence type="ECO:0000313" key="3">
    <source>
        <dbReference type="Proteomes" id="UP001595886"/>
    </source>
</evidence>
<comment type="caution">
    <text evidence="2">The sequence shown here is derived from an EMBL/GenBank/DDBJ whole genome shotgun (WGS) entry which is preliminary data.</text>
</comment>
<accession>A0ABV9QTT9</accession>
<dbReference type="EMBL" id="JBHSHD010000002">
    <property type="protein sequence ID" value="MFC4818989.1"/>
    <property type="molecule type" value="Genomic_DNA"/>
</dbReference>
<dbReference type="InterPro" id="IPR037523">
    <property type="entry name" value="VOC_core"/>
</dbReference>
<dbReference type="RefSeq" id="WP_380018724.1">
    <property type="nucleotide sequence ID" value="NZ_JBHSHD010000002.1"/>
</dbReference>
<dbReference type="InterPro" id="IPR004360">
    <property type="entry name" value="Glyas_Fos-R_dOase_dom"/>
</dbReference>
<dbReference type="PANTHER" id="PTHR33993:SF2">
    <property type="entry name" value="VOC DOMAIN-CONTAINING PROTEIN"/>
    <property type="match status" value="1"/>
</dbReference>
<dbReference type="Proteomes" id="UP001595886">
    <property type="component" value="Unassembled WGS sequence"/>
</dbReference>
<dbReference type="SUPFAM" id="SSF54593">
    <property type="entry name" value="Glyoxalase/Bleomycin resistance protein/Dihydroxybiphenyl dioxygenase"/>
    <property type="match status" value="1"/>
</dbReference>
<evidence type="ECO:0000313" key="2">
    <source>
        <dbReference type="EMBL" id="MFC4818989.1"/>
    </source>
</evidence>
<evidence type="ECO:0000259" key="1">
    <source>
        <dbReference type="PROSITE" id="PS51819"/>
    </source>
</evidence>
<organism evidence="2 3">
    <name type="scientific">Dokdonella ginsengisoli</name>
    <dbReference type="NCBI Taxonomy" id="363846"/>
    <lineage>
        <taxon>Bacteria</taxon>
        <taxon>Pseudomonadati</taxon>
        <taxon>Pseudomonadota</taxon>
        <taxon>Gammaproteobacteria</taxon>
        <taxon>Lysobacterales</taxon>
        <taxon>Rhodanobacteraceae</taxon>
        <taxon>Dokdonella</taxon>
    </lineage>
</organism>
<dbReference type="PANTHER" id="PTHR33993">
    <property type="entry name" value="GLYOXALASE-RELATED"/>
    <property type="match status" value="1"/>
</dbReference>